<dbReference type="Proteomes" id="UP000249260">
    <property type="component" value="Unassembled WGS sequence"/>
</dbReference>
<evidence type="ECO:0000313" key="3">
    <source>
        <dbReference type="Proteomes" id="UP000249260"/>
    </source>
</evidence>
<dbReference type="RefSeq" id="WP_112883265.1">
    <property type="nucleotide sequence ID" value="NZ_QLUW01000003.1"/>
</dbReference>
<accession>A0A328U0M8</accession>
<name>A0A328U0M8_9BACL</name>
<evidence type="ECO:0000256" key="1">
    <source>
        <dbReference type="SAM" id="MobiDB-lite"/>
    </source>
</evidence>
<dbReference type="AlphaFoldDB" id="A0A328U0M8"/>
<proteinExistence type="predicted"/>
<keyword evidence="3" id="KW-1185">Reference proteome</keyword>
<dbReference type="OrthoDB" id="2653555at2"/>
<feature type="region of interest" description="Disordered" evidence="1">
    <location>
        <begin position="112"/>
        <end position="134"/>
    </location>
</feature>
<dbReference type="EMBL" id="QLUW01000003">
    <property type="protein sequence ID" value="RAP75001.1"/>
    <property type="molecule type" value="Genomic_DNA"/>
</dbReference>
<protein>
    <recommendedName>
        <fullName evidence="4">Sporulation protein</fullName>
    </recommendedName>
</protein>
<evidence type="ECO:0008006" key="4">
    <source>
        <dbReference type="Google" id="ProtNLM"/>
    </source>
</evidence>
<comment type="caution">
    <text evidence="2">The sequence shown here is derived from an EMBL/GenBank/DDBJ whole genome shotgun (WGS) entry which is preliminary data.</text>
</comment>
<gene>
    <name evidence="2" type="ORF">DL346_16530</name>
</gene>
<sequence length="248" mass="27573">MKKRAAYRSFLMLMASAVMLSVLILSGCNYERHVQNSTFDYGSKKKGDPKMLGSRMYGTMSGLPGQHDNAWFEYSSPLSHDVASINGVANALVMLTDKNAYVAITTDWTATGTRKSGGPKENEQNNGGTKEGVYNVDNGSPYWNNQRVATPYNSTLTINDHNQISGELKQTIAVHIRKLAPAVQEVHISASRDFNNYMVQYAQEAWAGRSLKPLTSSFNVLVKHEFAGGDVLPRPLDVHRDRVRMKQQ</sequence>
<reference evidence="2 3" key="1">
    <citation type="submission" date="2018-06" db="EMBL/GenBank/DDBJ databases">
        <title>Paenibacillus montanisoli sp. nov., isolated from mountain area soil.</title>
        <authorList>
            <person name="Wu M."/>
        </authorList>
    </citation>
    <scope>NUCLEOTIDE SEQUENCE [LARGE SCALE GENOMIC DNA]</scope>
    <source>
        <strain evidence="2 3">RA17</strain>
    </source>
</reference>
<organism evidence="2 3">
    <name type="scientific">Paenibacillus montanisoli</name>
    <dbReference type="NCBI Taxonomy" id="2081970"/>
    <lineage>
        <taxon>Bacteria</taxon>
        <taxon>Bacillati</taxon>
        <taxon>Bacillota</taxon>
        <taxon>Bacilli</taxon>
        <taxon>Bacillales</taxon>
        <taxon>Paenibacillaceae</taxon>
        <taxon>Paenibacillus</taxon>
    </lineage>
</organism>
<dbReference type="PROSITE" id="PS51257">
    <property type="entry name" value="PROKAR_LIPOPROTEIN"/>
    <property type="match status" value="1"/>
</dbReference>
<evidence type="ECO:0000313" key="2">
    <source>
        <dbReference type="EMBL" id="RAP75001.1"/>
    </source>
</evidence>